<sequence>MQLGYQLFINSSSVSRSSASPPRVSPPASPVPPVSHIFTGDDCLPHASPEPVSLALPTSPSSSVSPSASSSSPIALPAFPSSLVALYGSS</sequence>
<feature type="compositionally biased region" description="Pro residues" evidence="1">
    <location>
        <begin position="23"/>
        <end position="33"/>
    </location>
</feature>
<evidence type="ECO:0000313" key="2">
    <source>
        <dbReference type="EMBL" id="ODN91983.1"/>
    </source>
</evidence>
<feature type="region of interest" description="Disordered" evidence="1">
    <location>
        <begin position="12"/>
        <end position="33"/>
    </location>
</feature>
<comment type="caution">
    <text evidence="2">The sequence shown here is derived from an EMBL/GenBank/DDBJ whole genome shotgun (WGS) entry which is preliminary data.</text>
</comment>
<accession>A0A1E3ITM4</accession>
<organism evidence="2 3">
    <name type="scientific">Cryptococcus wingfieldii CBS 7118</name>
    <dbReference type="NCBI Taxonomy" id="1295528"/>
    <lineage>
        <taxon>Eukaryota</taxon>
        <taxon>Fungi</taxon>
        <taxon>Dikarya</taxon>
        <taxon>Basidiomycota</taxon>
        <taxon>Agaricomycotina</taxon>
        <taxon>Tremellomycetes</taxon>
        <taxon>Tremellales</taxon>
        <taxon>Cryptococcaceae</taxon>
        <taxon>Cryptococcus</taxon>
    </lineage>
</organism>
<evidence type="ECO:0000313" key="3">
    <source>
        <dbReference type="Proteomes" id="UP000094819"/>
    </source>
</evidence>
<protein>
    <submittedName>
        <fullName evidence="2">Uncharacterized protein</fullName>
    </submittedName>
</protein>
<proteinExistence type="predicted"/>
<dbReference type="AlphaFoldDB" id="A0A1E3ITM4"/>
<name>A0A1E3ITM4_9TREE</name>
<dbReference type="EMBL" id="AWGH01000018">
    <property type="protein sequence ID" value="ODN91983.1"/>
    <property type="molecule type" value="Genomic_DNA"/>
</dbReference>
<feature type="compositionally biased region" description="Low complexity" evidence="1">
    <location>
        <begin position="51"/>
        <end position="76"/>
    </location>
</feature>
<feature type="region of interest" description="Disordered" evidence="1">
    <location>
        <begin position="48"/>
        <end position="76"/>
    </location>
</feature>
<reference evidence="2 3" key="1">
    <citation type="submission" date="2016-06" db="EMBL/GenBank/DDBJ databases">
        <title>Evolution of pathogenesis and genome organization in the Tremellales.</title>
        <authorList>
            <person name="Cuomo C."/>
            <person name="Litvintseva A."/>
            <person name="Heitman J."/>
            <person name="Chen Y."/>
            <person name="Sun S."/>
            <person name="Springer D."/>
            <person name="Dromer F."/>
            <person name="Young S."/>
            <person name="Zeng Q."/>
            <person name="Chapman S."/>
            <person name="Gujja S."/>
            <person name="Saif S."/>
            <person name="Birren B."/>
        </authorList>
    </citation>
    <scope>NUCLEOTIDE SEQUENCE [LARGE SCALE GENOMIC DNA]</scope>
    <source>
        <strain evidence="2 3">CBS 7118</strain>
    </source>
</reference>
<evidence type="ECO:0000256" key="1">
    <source>
        <dbReference type="SAM" id="MobiDB-lite"/>
    </source>
</evidence>
<feature type="compositionally biased region" description="Low complexity" evidence="1">
    <location>
        <begin position="12"/>
        <end position="22"/>
    </location>
</feature>
<keyword evidence="3" id="KW-1185">Reference proteome</keyword>
<dbReference type="RefSeq" id="XP_019030117.1">
    <property type="nucleotide sequence ID" value="XM_019177733.1"/>
</dbReference>
<gene>
    <name evidence="2" type="ORF">L198_05655</name>
</gene>
<dbReference type="Proteomes" id="UP000094819">
    <property type="component" value="Unassembled WGS sequence"/>
</dbReference>
<dbReference type="GeneID" id="30194867"/>